<dbReference type="GO" id="GO:0019563">
    <property type="term" value="P:glycerol catabolic process"/>
    <property type="evidence" value="ECO:0007669"/>
    <property type="project" value="TreeGrafter"/>
</dbReference>
<dbReference type="RefSeq" id="WP_109094204.1">
    <property type="nucleotide sequence ID" value="NZ_CAMELQ010000012.1"/>
</dbReference>
<dbReference type="InterPro" id="IPR050861">
    <property type="entry name" value="Dihydroxyacetone_Kinase"/>
</dbReference>
<dbReference type="Gene3D" id="3.40.50.10440">
    <property type="entry name" value="Dihydroxyacetone kinase, domain 1"/>
    <property type="match status" value="1"/>
</dbReference>
<dbReference type="AlphaFoldDB" id="A0A2V1K8C1"/>
<dbReference type="SUPFAM" id="SSF82549">
    <property type="entry name" value="DAK1/DegV-like"/>
    <property type="match status" value="1"/>
</dbReference>
<comment type="pathway">
    <text evidence="2">Polyol metabolism; glycerol degradation.</text>
</comment>
<gene>
    <name evidence="9" type="ORF">DD236_09735</name>
</gene>
<keyword evidence="10" id="KW-1185">Reference proteome</keyword>
<keyword evidence="5 9" id="KW-0418">Kinase</keyword>
<keyword evidence="6" id="KW-0319">Glycerol metabolism</keyword>
<dbReference type="Pfam" id="PF02733">
    <property type="entry name" value="Dak1"/>
    <property type="match status" value="1"/>
</dbReference>
<accession>A0A2V1K8C1</accession>
<dbReference type="EMBL" id="QETB01000005">
    <property type="protein sequence ID" value="PWF25715.1"/>
    <property type="molecule type" value="Genomic_DNA"/>
</dbReference>
<evidence type="ECO:0000313" key="9">
    <source>
        <dbReference type="EMBL" id="PWF25715.1"/>
    </source>
</evidence>
<dbReference type="InterPro" id="IPR004006">
    <property type="entry name" value="DhaK_dom"/>
</dbReference>
<evidence type="ECO:0000259" key="8">
    <source>
        <dbReference type="PROSITE" id="PS51481"/>
    </source>
</evidence>
<dbReference type="Gene3D" id="3.30.1180.20">
    <property type="entry name" value="Dihydroxyacetone kinase, domain 2"/>
    <property type="match status" value="1"/>
</dbReference>
<reference evidence="10" key="1">
    <citation type="submission" date="2018-05" db="EMBL/GenBank/DDBJ databases">
        <authorList>
            <person name="Li Y."/>
        </authorList>
    </citation>
    <scope>NUCLEOTIDE SEQUENCE [LARGE SCALE GENOMIC DNA]</scope>
    <source>
        <strain evidence="10">sk1b4</strain>
    </source>
</reference>
<evidence type="ECO:0000256" key="1">
    <source>
        <dbReference type="ARBA" id="ARBA00001113"/>
    </source>
</evidence>
<dbReference type="GO" id="GO:0047324">
    <property type="term" value="F:phosphoenolpyruvate-glycerone phosphotransferase activity"/>
    <property type="evidence" value="ECO:0007669"/>
    <property type="project" value="UniProtKB-EC"/>
</dbReference>
<name>A0A2V1K8C1_9ACTO</name>
<comment type="catalytic activity">
    <reaction evidence="1">
        <text>dihydroxyacetone + phosphoenolpyruvate = dihydroxyacetone phosphate + pyruvate</text>
        <dbReference type="Rhea" id="RHEA:18381"/>
        <dbReference type="ChEBI" id="CHEBI:15361"/>
        <dbReference type="ChEBI" id="CHEBI:16016"/>
        <dbReference type="ChEBI" id="CHEBI:57642"/>
        <dbReference type="ChEBI" id="CHEBI:58702"/>
        <dbReference type="EC" id="2.7.1.121"/>
    </reaction>
</comment>
<dbReference type="PANTHER" id="PTHR28629">
    <property type="entry name" value="TRIOKINASE/FMN CYCLASE"/>
    <property type="match status" value="1"/>
</dbReference>
<evidence type="ECO:0000256" key="2">
    <source>
        <dbReference type="ARBA" id="ARBA00004745"/>
    </source>
</evidence>
<comment type="caution">
    <text evidence="9">The sequence shown here is derived from an EMBL/GenBank/DDBJ whole genome shotgun (WGS) entry which is preliminary data.</text>
</comment>
<organism evidence="9 10">
    <name type="scientific">Ancrocorticia populi</name>
    <dbReference type="NCBI Taxonomy" id="2175228"/>
    <lineage>
        <taxon>Bacteria</taxon>
        <taxon>Bacillati</taxon>
        <taxon>Actinomycetota</taxon>
        <taxon>Actinomycetes</taxon>
        <taxon>Actinomycetales</taxon>
        <taxon>Actinomycetaceae</taxon>
        <taxon>Ancrocorticia</taxon>
    </lineage>
</organism>
<evidence type="ECO:0000313" key="10">
    <source>
        <dbReference type="Proteomes" id="UP000245283"/>
    </source>
</evidence>
<evidence type="ECO:0000256" key="4">
    <source>
        <dbReference type="ARBA" id="ARBA00022679"/>
    </source>
</evidence>
<evidence type="ECO:0000256" key="6">
    <source>
        <dbReference type="ARBA" id="ARBA00022798"/>
    </source>
</evidence>
<dbReference type="FunFam" id="3.30.1180.20:FF:000002">
    <property type="entry name" value="Dihydroxyacetone kinase subunit DhaK"/>
    <property type="match status" value="1"/>
</dbReference>
<sequence length="331" mass="34149">MKALINNPQDVVVEVLEGFARANSDLVSLYKDPNWVGRAAPRQGVAVVSGGGSGHEPLHAGFVGDGMLDAAVPGPMFTSPTPDAVLAAIEGADNGAGVVCIVKNYTGDVLNFEMAAELAEASGHEVRSVLVADDVAVEDSTFTAGRRGVAGTLLVEKVAGAVAASGGSLDEVEAAANAMAESVRSMGLALRGCTLPHVGEPGFELSDQEVELGVGIHGEPGRSRVDMASADELTDQLMDAILADKPLDAGDAVILLVNGMGATPGYQLDIVFRRVAQRLDDAGIVIARNLVGNYVTSLDMEGVSITIAKADENVLALWDAPVHTPAWRKGC</sequence>
<feature type="domain" description="DhaK" evidence="8">
    <location>
        <begin position="7"/>
        <end position="327"/>
    </location>
</feature>
<dbReference type="FunFam" id="3.40.50.10440:FF:000001">
    <property type="entry name" value="Dihydroxyacetone kinase, DhaK subunit"/>
    <property type="match status" value="1"/>
</dbReference>
<evidence type="ECO:0000256" key="3">
    <source>
        <dbReference type="ARBA" id="ARBA00012095"/>
    </source>
</evidence>
<comment type="subunit">
    <text evidence="7">Homodimer. The dihydroxyacetone kinase complex is composed of a homodimer of DhaM, a homodimer of DhaK and the subunit DhaL.</text>
</comment>
<proteinExistence type="predicted"/>
<keyword evidence="4" id="KW-0808">Transferase</keyword>
<evidence type="ECO:0000256" key="5">
    <source>
        <dbReference type="ARBA" id="ARBA00022777"/>
    </source>
</evidence>
<dbReference type="Proteomes" id="UP000245283">
    <property type="component" value="Unassembled WGS sequence"/>
</dbReference>
<dbReference type="PROSITE" id="PS51481">
    <property type="entry name" value="DHAK"/>
    <property type="match status" value="1"/>
</dbReference>
<dbReference type="NCBIfam" id="TIGR02363">
    <property type="entry name" value="dhaK1"/>
    <property type="match status" value="1"/>
</dbReference>
<evidence type="ECO:0000256" key="7">
    <source>
        <dbReference type="ARBA" id="ARBA00046577"/>
    </source>
</evidence>
<dbReference type="OrthoDB" id="9806345at2"/>
<dbReference type="EC" id="2.7.1.121" evidence="3"/>
<dbReference type="InterPro" id="IPR012736">
    <property type="entry name" value="DhaK_1"/>
</dbReference>
<dbReference type="GO" id="GO:0004371">
    <property type="term" value="F:glycerone kinase activity"/>
    <property type="evidence" value="ECO:0007669"/>
    <property type="project" value="InterPro"/>
</dbReference>
<dbReference type="GO" id="GO:0005829">
    <property type="term" value="C:cytosol"/>
    <property type="evidence" value="ECO:0007669"/>
    <property type="project" value="TreeGrafter"/>
</dbReference>
<dbReference type="PANTHER" id="PTHR28629:SF4">
    <property type="entry name" value="TRIOKINASE_FMN CYCLASE"/>
    <property type="match status" value="1"/>
</dbReference>
<protein>
    <recommendedName>
        <fullName evidence="3">phosphoenolpyruvate--glycerone phosphotransferase</fullName>
        <ecNumber evidence="3">2.7.1.121</ecNumber>
    </recommendedName>
</protein>